<dbReference type="Pfam" id="PF13585">
    <property type="entry name" value="CHU_C"/>
    <property type="match status" value="1"/>
</dbReference>
<evidence type="ECO:0000313" key="3">
    <source>
        <dbReference type="Proteomes" id="UP001319200"/>
    </source>
</evidence>
<keyword evidence="3" id="KW-1185">Reference proteome</keyword>
<comment type="caution">
    <text evidence="2">The sequence shown here is derived from an EMBL/GenBank/DDBJ whole genome shotgun (WGS) entry which is preliminary data.</text>
</comment>
<dbReference type="EMBL" id="JAHESF010000039">
    <property type="protein sequence ID" value="MBT1700378.1"/>
    <property type="molecule type" value="Genomic_DNA"/>
</dbReference>
<reference evidence="2 3" key="1">
    <citation type="submission" date="2021-05" db="EMBL/GenBank/DDBJ databases">
        <title>A Polyphasic approach of four new species of the genus Ohtaekwangia: Ohtaekwangia histidinii sp. nov., Ohtaekwangia cretensis sp. nov., Ohtaekwangia indiensis sp. nov., Ohtaekwangia reichenbachii sp. nov. from diverse environment.</title>
        <authorList>
            <person name="Octaviana S."/>
        </authorList>
    </citation>
    <scope>NUCLEOTIDE SEQUENCE [LARGE SCALE GENOMIC DNA]</scope>
    <source>
        <strain evidence="2 3">PWU4</strain>
    </source>
</reference>
<organism evidence="2 3">
    <name type="scientific">Chryseosolibacter histidini</name>
    <dbReference type="NCBI Taxonomy" id="2782349"/>
    <lineage>
        <taxon>Bacteria</taxon>
        <taxon>Pseudomonadati</taxon>
        <taxon>Bacteroidota</taxon>
        <taxon>Cytophagia</taxon>
        <taxon>Cytophagales</taxon>
        <taxon>Chryseotaleaceae</taxon>
        <taxon>Chryseosolibacter</taxon>
    </lineage>
</organism>
<evidence type="ECO:0000313" key="2">
    <source>
        <dbReference type="EMBL" id="MBT1700378.1"/>
    </source>
</evidence>
<proteinExistence type="predicted"/>
<feature type="compositionally biased region" description="Acidic residues" evidence="1">
    <location>
        <begin position="117"/>
        <end position="139"/>
    </location>
</feature>
<dbReference type="NCBIfam" id="TIGR04131">
    <property type="entry name" value="Bac_Flav_CTERM"/>
    <property type="match status" value="1"/>
</dbReference>
<dbReference type="Proteomes" id="UP001319200">
    <property type="component" value="Unassembled WGS sequence"/>
</dbReference>
<dbReference type="InterPro" id="IPR026341">
    <property type="entry name" value="T9SS_type_B"/>
</dbReference>
<evidence type="ECO:0000256" key="1">
    <source>
        <dbReference type="SAM" id="MobiDB-lite"/>
    </source>
</evidence>
<dbReference type="AlphaFoldDB" id="A0AAP2DSA1"/>
<sequence>MWLGLLVLLQAAIPAPEKIVIKSQRELQVVQGKSITVGLNDITVEADPELGYPNGFYLEIDDKDDKGDKGKYDVSGSTITPAADFTGKLKVKIRVTNGKVKSHKFDLQIDVIKAGADDGDDSGDDPGDDDDDDDDDGDNDTNVKPTIVSQVPVAINKNQSFTIRLSHLVVSDPDNDYPDDFRLKVEAGGNYKVTDAVVTPGENFVGALAVRVRVNDGKANSDAFDFKITVNDIVAPNVKPVITAQAPLSTFKNESVTLKLTDLSVTDPDNQYPADFTLTVMPGTNYTVSGHAITPSAEFMGMLFVKVKVNDGKDDSNVFDARVSVLERGTLQILGQNPITISEDSAYTFRLSDLNVSDPSDSYPDGFRLSIVDGDNYAVEGQTIRPDADFHGNLAVRVKVVKGAASSNVFEALVIVVPVNDPPAFATFDTAPIVITPLAQNAISKEVTTADVDNESLTFAEAELDSASMLTYLGNVSTSNVRGIFDQKNGVLVLLGEASLEEYDKVLQSITYTTTDSTRKTQKVRFRLNDGHAYSKWYEKTLTMSDSELALDIPTAFTPNNDNANDTWVITLLKTDSRAQLDLKVYNRQGVLLFESDSFERSWDGRLNGELLPADSYFFTLEVKTEYREARRKGIVTLLR</sequence>
<name>A0AAP2DSA1_9BACT</name>
<protein>
    <submittedName>
        <fullName evidence="2">T9SS type B sorting domain-containing protein</fullName>
    </submittedName>
</protein>
<feature type="region of interest" description="Disordered" evidence="1">
    <location>
        <begin position="115"/>
        <end position="146"/>
    </location>
</feature>
<gene>
    <name evidence="2" type="ORF">KK083_26055</name>
</gene>
<dbReference type="RefSeq" id="WP_254168968.1">
    <property type="nucleotide sequence ID" value="NZ_JAHESF010000039.1"/>
</dbReference>
<accession>A0AAP2DSA1</accession>